<proteinExistence type="predicted"/>
<dbReference type="STRING" id="745531.A0A0C3S9U8"/>
<dbReference type="InterPro" id="IPR045340">
    <property type="entry name" value="DUF6533"/>
</dbReference>
<evidence type="ECO:0000313" key="5">
    <source>
        <dbReference type="Proteomes" id="UP000053257"/>
    </source>
</evidence>
<feature type="transmembrane region" description="Helical" evidence="2">
    <location>
        <begin position="86"/>
        <end position="108"/>
    </location>
</feature>
<keyword evidence="2" id="KW-0812">Transmembrane</keyword>
<feature type="domain" description="DUF6533" evidence="3">
    <location>
        <begin position="22"/>
        <end position="67"/>
    </location>
</feature>
<feature type="transmembrane region" description="Helical" evidence="2">
    <location>
        <begin position="20"/>
        <end position="39"/>
    </location>
</feature>
<dbReference type="EMBL" id="KN840517">
    <property type="protein sequence ID" value="KIP06490.1"/>
    <property type="molecule type" value="Genomic_DNA"/>
</dbReference>
<dbReference type="Pfam" id="PF20151">
    <property type="entry name" value="DUF6533"/>
    <property type="match status" value="1"/>
</dbReference>
<feature type="region of interest" description="Disordered" evidence="1">
    <location>
        <begin position="332"/>
        <end position="353"/>
    </location>
</feature>
<name>A0A0C3S9U8_PHLG1</name>
<gene>
    <name evidence="4" type="ORF">PHLGIDRAFT_106964</name>
</gene>
<accession>A0A0C3S9U8</accession>
<feature type="transmembrane region" description="Helical" evidence="2">
    <location>
        <begin position="51"/>
        <end position="74"/>
    </location>
</feature>
<dbReference type="OrthoDB" id="2803865at2759"/>
<keyword evidence="5" id="KW-1185">Reference proteome</keyword>
<sequence length="353" mass="38916">MSDSSDDSEIIEILSELATFNYTLVSVTALIAFEYFITLNQEIETVWKRKFTVTSLLLVTTRWTMIINQVFLWLPPTPAGCYPTDIVTGVILVVGFIQSALFSALRIFALWNRSYVLFTIIFILGLVPIGTDVFTWVHSVYTYDPLFGCNEVITYSVQLDNELTYITRAALIAADTIVLVCTWIKTFHLWRRSQRLGLSLSISTCLLRDGTVYFVLLLAINVVQIVTFNSTAAPLGPFITEAPPILMCRFIMNLRQAGNVESPTSFPMTPDIIGTSGPVFVPDMGLIGDIGNYLSHVSSDTQGSSEMSDDGPDLDEIELATKDLVSNHASYAQASRLASPSQSDVDKSSVTAA</sequence>
<reference evidence="4 5" key="1">
    <citation type="journal article" date="2014" name="PLoS Genet.">
        <title>Analysis of the Phlebiopsis gigantea genome, transcriptome and secretome provides insight into its pioneer colonization strategies of wood.</title>
        <authorList>
            <person name="Hori C."/>
            <person name="Ishida T."/>
            <person name="Igarashi K."/>
            <person name="Samejima M."/>
            <person name="Suzuki H."/>
            <person name="Master E."/>
            <person name="Ferreira P."/>
            <person name="Ruiz-Duenas F.J."/>
            <person name="Held B."/>
            <person name="Canessa P."/>
            <person name="Larrondo L.F."/>
            <person name="Schmoll M."/>
            <person name="Druzhinina I.S."/>
            <person name="Kubicek C.P."/>
            <person name="Gaskell J.A."/>
            <person name="Kersten P."/>
            <person name="St John F."/>
            <person name="Glasner J."/>
            <person name="Sabat G."/>
            <person name="Splinter BonDurant S."/>
            <person name="Syed K."/>
            <person name="Yadav J."/>
            <person name="Mgbeahuruike A.C."/>
            <person name="Kovalchuk A."/>
            <person name="Asiegbu F.O."/>
            <person name="Lackner G."/>
            <person name="Hoffmeister D."/>
            <person name="Rencoret J."/>
            <person name="Gutierrez A."/>
            <person name="Sun H."/>
            <person name="Lindquist E."/>
            <person name="Barry K."/>
            <person name="Riley R."/>
            <person name="Grigoriev I.V."/>
            <person name="Henrissat B."/>
            <person name="Kues U."/>
            <person name="Berka R.M."/>
            <person name="Martinez A.T."/>
            <person name="Covert S.F."/>
            <person name="Blanchette R.A."/>
            <person name="Cullen D."/>
        </authorList>
    </citation>
    <scope>NUCLEOTIDE SEQUENCE [LARGE SCALE GENOMIC DNA]</scope>
    <source>
        <strain evidence="4 5">11061_1 CR5-6</strain>
    </source>
</reference>
<keyword evidence="2" id="KW-0472">Membrane</keyword>
<feature type="transmembrane region" description="Helical" evidence="2">
    <location>
        <begin position="115"/>
        <end position="137"/>
    </location>
</feature>
<evidence type="ECO:0000259" key="3">
    <source>
        <dbReference type="Pfam" id="PF20151"/>
    </source>
</evidence>
<feature type="transmembrane region" description="Helical" evidence="2">
    <location>
        <begin position="165"/>
        <end position="184"/>
    </location>
</feature>
<evidence type="ECO:0000256" key="1">
    <source>
        <dbReference type="SAM" id="MobiDB-lite"/>
    </source>
</evidence>
<dbReference type="Proteomes" id="UP000053257">
    <property type="component" value="Unassembled WGS sequence"/>
</dbReference>
<protein>
    <recommendedName>
        <fullName evidence="3">DUF6533 domain-containing protein</fullName>
    </recommendedName>
</protein>
<organism evidence="4 5">
    <name type="scientific">Phlebiopsis gigantea (strain 11061_1 CR5-6)</name>
    <name type="common">White-rot fungus</name>
    <name type="synonym">Peniophora gigantea</name>
    <dbReference type="NCBI Taxonomy" id="745531"/>
    <lineage>
        <taxon>Eukaryota</taxon>
        <taxon>Fungi</taxon>
        <taxon>Dikarya</taxon>
        <taxon>Basidiomycota</taxon>
        <taxon>Agaricomycotina</taxon>
        <taxon>Agaricomycetes</taxon>
        <taxon>Polyporales</taxon>
        <taxon>Phanerochaetaceae</taxon>
        <taxon>Phlebiopsis</taxon>
    </lineage>
</organism>
<dbReference type="AlphaFoldDB" id="A0A0C3S9U8"/>
<dbReference type="HOGENOM" id="CLU_053360_2_0_1"/>
<keyword evidence="2" id="KW-1133">Transmembrane helix</keyword>
<evidence type="ECO:0000256" key="2">
    <source>
        <dbReference type="SAM" id="Phobius"/>
    </source>
</evidence>
<evidence type="ECO:0000313" key="4">
    <source>
        <dbReference type="EMBL" id="KIP06490.1"/>
    </source>
</evidence>